<dbReference type="Gene3D" id="3.10.430.100">
    <property type="entry name" value="Ribosomal protein L9, C-terminal domain"/>
    <property type="match status" value="1"/>
</dbReference>
<dbReference type="GO" id="GO:0005840">
    <property type="term" value="C:ribosome"/>
    <property type="evidence" value="ECO:0007669"/>
    <property type="project" value="UniProtKB-KW"/>
</dbReference>
<keyword evidence="4 8" id="KW-0689">Ribosomal protein</keyword>
<dbReference type="Pfam" id="PF03948">
    <property type="entry name" value="Ribosomal_L9_C"/>
    <property type="match status" value="1"/>
</dbReference>
<sequence length="154" mass="17896">MKKKVQVIVKNNNFKKEHKGKVISVFRGYAFNYLIPNGIVSLATKNQIKHYQMFSEIAKREKEANSIATGKIKTRVEQIPKITIYKKIGDNKLMFGSVKEKNIINWIYKYANIKFEKKQIQIHNIDNANISLVKIQIKQNIVVTVKLCIIPYNT</sequence>
<dbReference type="InterPro" id="IPR009027">
    <property type="entry name" value="Ribosomal_bL9/RNase_H1_N"/>
</dbReference>
<dbReference type="GO" id="GO:0006412">
    <property type="term" value="P:translation"/>
    <property type="evidence" value="ECO:0007669"/>
    <property type="project" value="InterPro"/>
</dbReference>
<name>A0AA51NFK8_9FLOR</name>
<geneLocation type="chloroplast" evidence="8"/>
<dbReference type="EMBL" id="OQ908870">
    <property type="protein sequence ID" value="WMP12346.1"/>
    <property type="molecule type" value="Genomic_DNA"/>
</dbReference>
<evidence type="ECO:0000256" key="2">
    <source>
        <dbReference type="ARBA" id="ARBA00022730"/>
    </source>
</evidence>
<feature type="domain" description="Ribosomal protein L9" evidence="6">
    <location>
        <begin position="6"/>
        <end position="51"/>
    </location>
</feature>
<evidence type="ECO:0000313" key="8">
    <source>
        <dbReference type="EMBL" id="WMP12346.1"/>
    </source>
</evidence>
<evidence type="ECO:0000256" key="1">
    <source>
        <dbReference type="ARBA" id="ARBA00010605"/>
    </source>
</evidence>
<dbReference type="NCBIfam" id="TIGR00158">
    <property type="entry name" value="L9"/>
    <property type="match status" value="1"/>
</dbReference>
<evidence type="ECO:0000259" key="7">
    <source>
        <dbReference type="Pfam" id="PF03948"/>
    </source>
</evidence>
<dbReference type="GO" id="GO:0019843">
    <property type="term" value="F:rRNA binding"/>
    <property type="evidence" value="ECO:0007669"/>
    <property type="project" value="UniProtKB-KW"/>
</dbReference>
<dbReference type="Gene3D" id="3.40.5.10">
    <property type="entry name" value="Ribosomal protein L9, N-terminal domain"/>
    <property type="match status" value="1"/>
</dbReference>
<dbReference type="GO" id="GO:0003735">
    <property type="term" value="F:structural constituent of ribosome"/>
    <property type="evidence" value="ECO:0007669"/>
    <property type="project" value="InterPro"/>
</dbReference>
<dbReference type="SUPFAM" id="SSF55658">
    <property type="entry name" value="L9 N-domain-like"/>
    <property type="match status" value="1"/>
</dbReference>
<proteinExistence type="inferred from homology"/>
<dbReference type="AlphaFoldDB" id="A0AA51NFK8"/>
<keyword evidence="5" id="KW-0687">Ribonucleoprotein</keyword>
<feature type="domain" description="Large ribosomal subunit protein bL9 C-terminal" evidence="7">
    <location>
        <begin position="72"/>
        <end position="149"/>
    </location>
</feature>
<keyword evidence="2" id="KW-0699">rRNA-binding</keyword>
<dbReference type="InterPro" id="IPR020594">
    <property type="entry name" value="Ribosomal_bL9_bac/chp"/>
</dbReference>
<keyword evidence="8" id="KW-0150">Chloroplast</keyword>
<accession>A0AA51NFK8</accession>
<dbReference type="GO" id="GO:1990904">
    <property type="term" value="C:ribonucleoprotein complex"/>
    <property type="evidence" value="ECO:0007669"/>
    <property type="project" value="UniProtKB-KW"/>
</dbReference>
<evidence type="ECO:0000256" key="4">
    <source>
        <dbReference type="ARBA" id="ARBA00022980"/>
    </source>
</evidence>
<dbReference type="Pfam" id="PF01281">
    <property type="entry name" value="Ribosomal_L9_N"/>
    <property type="match status" value="1"/>
</dbReference>
<keyword evidence="3" id="KW-0694">RNA-binding</keyword>
<evidence type="ECO:0000256" key="3">
    <source>
        <dbReference type="ARBA" id="ARBA00022884"/>
    </source>
</evidence>
<dbReference type="InterPro" id="IPR020070">
    <property type="entry name" value="Ribosomal_bL9_N"/>
</dbReference>
<evidence type="ECO:0000259" key="6">
    <source>
        <dbReference type="Pfam" id="PF01281"/>
    </source>
</evidence>
<dbReference type="SUPFAM" id="SSF55653">
    <property type="entry name" value="Ribosomal protein L9 C-domain"/>
    <property type="match status" value="1"/>
</dbReference>
<gene>
    <name evidence="8" type="primary">rpl9</name>
</gene>
<dbReference type="InterPro" id="IPR036935">
    <property type="entry name" value="Ribosomal_bL9_N_sf"/>
</dbReference>
<dbReference type="InterPro" id="IPR020069">
    <property type="entry name" value="Ribosomal_bL9_C"/>
</dbReference>
<comment type="similarity">
    <text evidence="1">Belongs to the bacterial ribosomal protein bL9 family.</text>
</comment>
<organism evidence="8">
    <name type="scientific">Laurencia verruciformis</name>
    <dbReference type="NCBI Taxonomy" id="3073068"/>
    <lineage>
        <taxon>Eukaryota</taxon>
        <taxon>Rhodophyta</taxon>
        <taxon>Florideophyceae</taxon>
        <taxon>Rhodymeniophycidae</taxon>
        <taxon>Ceramiales</taxon>
        <taxon>Rhodomelaceae</taxon>
        <taxon>Laurencieae</taxon>
        <taxon>Laurencia</taxon>
    </lineage>
</organism>
<evidence type="ECO:0000256" key="5">
    <source>
        <dbReference type="ARBA" id="ARBA00023274"/>
    </source>
</evidence>
<keyword evidence="8" id="KW-0934">Plastid</keyword>
<reference evidence="8" key="1">
    <citation type="journal article" date="2023" name="J. Phycol.">
        <title>Gene-rich plastid genomes of two parasitic red algal species, Laurencia australis and L. verruciformis (Rhodomelaceae, Ceramiales), and a taxonomic revision of Janczewskia.</title>
        <authorList>
            <person name="Preuss M."/>
            <person name="Diaz-Tapia P."/>
            <person name="Verbruggen H."/>
            <person name="Zuccarello G.C."/>
        </authorList>
    </citation>
    <scope>NUCLEOTIDE SEQUENCE</scope>
    <source>
        <strain evidence="8">PD4142</strain>
    </source>
</reference>
<protein>
    <submittedName>
        <fullName evidence="8">50S ribosomal protein L9</fullName>
    </submittedName>
</protein>
<dbReference type="InterPro" id="IPR036791">
    <property type="entry name" value="Ribosomal_bL9_C_sf"/>
</dbReference>